<keyword evidence="1" id="KW-1133">Transmembrane helix</keyword>
<protein>
    <recommendedName>
        <fullName evidence="4">DUF2905 domain-containing protein</fullName>
    </recommendedName>
</protein>
<dbReference type="RefSeq" id="WP_037421311.1">
    <property type="nucleotide sequence ID" value="NZ_CP024310.1"/>
</dbReference>
<evidence type="ECO:0008006" key="4">
    <source>
        <dbReference type="Google" id="ProtNLM"/>
    </source>
</evidence>
<geneLocation type="plasmid" evidence="3">
    <name>psfrenxt3c</name>
</geneLocation>
<dbReference type="Proteomes" id="UP000239340">
    <property type="component" value="Plasmid pSfreNXT3c"/>
</dbReference>
<name>A0A2L0HGN5_RHIFR</name>
<feature type="transmembrane region" description="Helical" evidence="1">
    <location>
        <begin position="43"/>
        <end position="64"/>
    </location>
</feature>
<dbReference type="InterPro" id="IPR021320">
    <property type="entry name" value="DUF2905"/>
</dbReference>
<dbReference type="PANTHER" id="PTHR36443:SF1">
    <property type="entry name" value="BSR5223 PROTEIN"/>
    <property type="match status" value="1"/>
</dbReference>
<evidence type="ECO:0000313" key="2">
    <source>
        <dbReference type="EMBL" id="AUX80670.1"/>
    </source>
</evidence>
<dbReference type="Pfam" id="PF11146">
    <property type="entry name" value="DUF2905"/>
    <property type="match status" value="1"/>
</dbReference>
<keyword evidence="1" id="KW-0812">Transmembrane</keyword>
<keyword evidence="2" id="KW-0614">Plasmid</keyword>
<gene>
    <name evidence="2" type="ORF">NXT3_PC01523</name>
</gene>
<sequence>MSRVLIIIGLVIVAVGILWPWLTRIGFGRLPGDILIVRENFSIYIPITSGLIVSILLTAILWLANR</sequence>
<feature type="transmembrane region" description="Helical" evidence="1">
    <location>
        <begin position="5"/>
        <end position="23"/>
    </location>
</feature>
<keyword evidence="1" id="KW-0472">Membrane</keyword>
<evidence type="ECO:0000313" key="3">
    <source>
        <dbReference type="Proteomes" id="UP000239340"/>
    </source>
</evidence>
<reference evidence="2 3" key="1">
    <citation type="submission" date="2017-10" db="EMBL/GenBank/DDBJ databases">
        <title>Analysis of the genome sequences of Rhizobium populations associated to common bean (phaseolus vulgaris).</title>
        <authorList>
            <person name="Bustos P."/>
            <person name="Santamaria R.I."/>
            <person name="Miranda-Sanchez F."/>
            <person name="Perez-Carrascal O."/>
            <person name="Juarez S."/>
            <person name="Lozano L."/>
            <person name="Martinez-Flores I."/>
            <person name="Vinuesa P."/>
            <person name="Martinez-Romero E."/>
            <person name="Cevallos M.A."/>
            <person name="Romero D."/>
            <person name="Davila G."/>
            <person name="Gonzalez V."/>
        </authorList>
    </citation>
    <scope>NUCLEOTIDE SEQUENCE [LARGE SCALE GENOMIC DNA]</scope>
    <source>
        <strain evidence="2 3">NXT3</strain>
        <plasmid evidence="3">Plasmid psfrenxt3c</plasmid>
    </source>
</reference>
<dbReference type="PANTHER" id="PTHR36443">
    <property type="entry name" value="BSR5223 PROTEIN"/>
    <property type="match status" value="1"/>
</dbReference>
<evidence type="ECO:0000256" key="1">
    <source>
        <dbReference type="SAM" id="Phobius"/>
    </source>
</evidence>
<accession>A0A2L0HGN5</accession>
<proteinExistence type="predicted"/>
<dbReference type="AlphaFoldDB" id="A0A2L0HGN5"/>
<organism evidence="2 3">
    <name type="scientific">Rhizobium fredii</name>
    <name type="common">Sinorhizobium fredii</name>
    <dbReference type="NCBI Taxonomy" id="380"/>
    <lineage>
        <taxon>Bacteria</taxon>
        <taxon>Pseudomonadati</taxon>
        <taxon>Pseudomonadota</taxon>
        <taxon>Alphaproteobacteria</taxon>
        <taxon>Hyphomicrobiales</taxon>
        <taxon>Rhizobiaceae</taxon>
        <taxon>Sinorhizobium/Ensifer group</taxon>
        <taxon>Sinorhizobium</taxon>
    </lineage>
</organism>
<dbReference type="EMBL" id="CP024310">
    <property type="protein sequence ID" value="AUX80670.1"/>
    <property type="molecule type" value="Genomic_DNA"/>
</dbReference>